<evidence type="ECO:0000313" key="10">
    <source>
        <dbReference type="Proteomes" id="UP000230392"/>
    </source>
</evidence>
<dbReference type="PANTHER" id="PTHR23090">
    <property type="entry name" value="NH 3 /GLUTAMINE-DEPENDENT NAD + SYNTHETASE"/>
    <property type="match status" value="1"/>
</dbReference>
<comment type="pathway">
    <text evidence="1">Cofactor biosynthesis; NAD(+) biosynthesis.</text>
</comment>
<keyword evidence="3 6" id="KW-0547">Nucleotide-binding</keyword>
<dbReference type="Gene3D" id="3.40.50.620">
    <property type="entry name" value="HUPs"/>
    <property type="match status" value="1"/>
</dbReference>
<comment type="caution">
    <text evidence="9">The sequence shown here is derived from an EMBL/GenBank/DDBJ whole genome shotgun (WGS) entry which is preliminary data.</text>
</comment>
<evidence type="ECO:0000313" key="9">
    <source>
        <dbReference type="EMBL" id="PIP16629.1"/>
    </source>
</evidence>
<dbReference type="PANTHER" id="PTHR23090:SF9">
    <property type="entry name" value="GLUTAMINE-DEPENDENT NAD(+) SYNTHETASE"/>
    <property type="match status" value="1"/>
</dbReference>
<dbReference type="InterPro" id="IPR003694">
    <property type="entry name" value="NAD_synthase"/>
</dbReference>
<sequence>IEDIFDVYLRTLRTAFADTKPDITEENIQARIRGNLIMAFSNKYGYLVLTTGNKSEIATGYCTLYGDMAGGFAVLKDIPKTLVYHLAEYRNKISPVIPKRILTRPPTAELRPDQKDSDTLPEYPVLDPILKAYVEENLSPGEIIKKGHPESLVRKVIRMVDRNEYKRRQAPPGIKITGRAFGKDWRLPITNAFHQ</sequence>
<dbReference type="NCBIfam" id="TIGR00552">
    <property type="entry name" value="nadE"/>
    <property type="match status" value="1"/>
</dbReference>
<dbReference type="GO" id="GO:0008795">
    <property type="term" value="F:NAD+ synthase activity"/>
    <property type="evidence" value="ECO:0007669"/>
    <property type="project" value="UniProtKB-EC"/>
</dbReference>
<dbReference type="CDD" id="cd00553">
    <property type="entry name" value="NAD_synthase"/>
    <property type="match status" value="1"/>
</dbReference>
<evidence type="ECO:0000256" key="5">
    <source>
        <dbReference type="ARBA" id="ARBA00023027"/>
    </source>
</evidence>
<feature type="non-terminal residue" evidence="9">
    <location>
        <position position="1"/>
    </location>
</feature>
<keyword evidence="5 6" id="KW-0520">NAD</keyword>
<dbReference type="Pfam" id="PF02540">
    <property type="entry name" value="NAD_synthase"/>
    <property type="match status" value="1"/>
</dbReference>
<evidence type="ECO:0000256" key="3">
    <source>
        <dbReference type="ARBA" id="ARBA00022741"/>
    </source>
</evidence>
<dbReference type="InterPro" id="IPR014729">
    <property type="entry name" value="Rossmann-like_a/b/a_fold"/>
</dbReference>
<keyword evidence="4 6" id="KW-0067">ATP-binding</keyword>
<dbReference type="Proteomes" id="UP000230392">
    <property type="component" value="Unassembled WGS sequence"/>
</dbReference>
<dbReference type="SUPFAM" id="SSF52402">
    <property type="entry name" value="Adenine nucleotide alpha hydrolases-like"/>
    <property type="match status" value="1"/>
</dbReference>
<dbReference type="GO" id="GO:0003952">
    <property type="term" value="F:NAD+ synthase (glutamine-hydrolyzing) activity"/>
    <property type="evidence" value="ECO:0007669"/>
    <property type="project" value="InterPro"/>
</dbReference>
<dbReference type="UniPathway" id="UPA00253"/>
<reference evidence="9 10" key="1">
    <citation type="submission" date="2017-09" db="EMBL/GenBank/DDBJ databases">
        <title>Depth-based differentiation of microbial function through sediment-hosted aquifers and enrichment of novel symbionts in the deep terrestrial subsurface.</title>
        <authorList>
            <person name="Probst A.J."/>
            <person name="Ladd B."/>
            <person name="Jarett J.K."/>
            <person name="Geller-Mcgrath D.E."/>
            <person name="Sieber C.M."/>
            <person name="Emerson J.B."/>
            <person name="Anantharaman K."/>
            <person name="Thomas B.C."/>
            <person name="Malmstrom R."/>
            <person name="Stieglmeier M."/>
            <person name="Klingl A."/>
            <person name="Woyke T."/>
            <person name="Ryan C.M."/>
            <person name="Banfield J.F."/>
        </authorList>
    </citation>
    <scope>NUCLEOTIDE SEQUENCE [LARGE SCALE GENOMIC DNA]</scope>
    <source>
        <strain evidence="9">CG23_combo_of_CG06-09_8_20_14_all_48_7</strain>
    </source>
</reference>
<proteinExistence type="inferred from homology"/>
<protein>
    <recommendedName>
        <fullName evidence="7">NH(3)-dependent NAD(+) synthetase</fullName>
        <ecNumber evidence="7">6.3.1.5</ecNumber>
    </recommendedName>
</protein>
<dbReference type="GO" id="GO:0005524">
    <property type="term" value="F:ATP binding"/>
    <property type="evidence" value="ECO:0007669"/>
    <property type="project" value="UniProtKB-KW"/>
</dbReference>
<comment type="similarity">
    <text evidence="6">Belongs to the NAD synthetase family.</text>
</comment>
<accession>A0A2G9YBM3</accession>
<dbReference type="GO" id="GO:0004359">
    <property type="term" value="F:glutaminase activity"/>
    <property type="evidence" value="ECO:0007669"/>
    <property type="project" value="InterPro"/>
</dbReference>
<evidence type="ECO:0000256" key="6">
    <source>
        <dbReference type="RuleBase" id="RU003811"/>
    </source>
</evidence>
<dbReference type="EC" id="6.3.1.5" evidence="7"/>
<evidence type="ECO:0000256" key="4">
    <source>
        <dbReference type="ARBA" id="ARBA00022840"/>
    </source>
</evidence>
<dbReference type="EMBL" id="PCRF01000048">
    <property type="protein sequence ID" value="PIP16629.1"/>
    <property type="molecule type" value="Genomic_DNA"/>
</dbReference>
<dbReference type="AlphaFoldDB" id="A0A2G9YBM3"/>
<organism evidence="9 10">
    <name type="scientific">bacterium (Candidatus Ratteibacteria) CG23_combo_of_CG06-09_8_20_14_all_48_7</name>
    <dbReference type="NCBI Taxonomy" id="2014292"/>
    <lineage>
        <taxon>Bacteria</taxon>
        <taxon>Candidatus Ratteibacteria</taxon>
    </lineage>
</organism>
<evidence type="ECO:0000259" key="8">
    <source>
        <dbReference type="Pfam" id="PF02540"/>
    </source>
</evidence>
<evidence type="ECO:0000256" key="7">
    <source>
        <dbReference type="RuleBase" id="RU003812"/>
    </source>
</evidence>
<dbReference type="GO" id="GO:0009435">
    <property type="term" value="P:NAD+ biosynthetic process"/>
    <property type="evidence" value="ECO:0007669"/>
    <property type="project" value="UniProtKB-UniPathway"/>
</dbReference>
<gene>
    <name evidence="9" type="primary">nadE</name>
    <name evidence="9" type="ORF">COX46_01090</name>
</gene>
<evidence type="ECO:0000256" key="2">
    <source>
        <dbReference type="ARBA" id="ARBA00022598"/>
    </source>
</evidence>
<comment type="catalytic activity">
    <reaction evidence="7">
        <text>deamido-NAD(+) + NH4(+) + ATP = AMP + diphosphate + NAD(+) + H(+)</text>
        <dbReference type="Rhea" id="RHEA:21188"/>
        <dbReference type="ChEBI" id="CHEBI:15378"/>
        <dbReference type="ChEBI" id="CHEBI:28938"/>
        <dbReference type="ChEBI" id="CHEBI:30616"/>
        <dbReference type="ChEBI" id="CHEBI:33019"/>
        <dbReference type="ChEBI" id="CHEBI:57540"/>
        <dbReference type="ChEBI" id="CHEBI:58437"/>
        <dbReference type="ChEBI" id="CHEBI:456215"/>
        <dbReference type="EC" id="6.3.1.5"/>
    </reaction>
</comment>
<name>A0A2G9YBM3_9BACT</name>
<evidence type="ECO:0000256" key="1">
    <source>
        <dbReference type="ARBA" id="ARBA00004790"/>
    </source>
</evidence>
<keyword evidence="2 6" id="KW-0436">Ligase</keyword>
<dbReference type="GO" id="GO:0005737">
    <property type="term" value="C:cytoplasm"/>
    <property type="evidence" value="ECO:0007669"/>
    <property type="project" value="InterPro"/>
</dbReference>
<feature type="domain" description="NAD/GMP synthase" evidence="8">
    <location>
        <begin position="8"/>
        <end position="170"/>
    </location>
</feature>
<dbReference type="InterPro" id="IPR022310">
    <property type="entry name" value="NAD/GMP_synthase"/>
</dbReference>